<dbReference type="FunFam" id="3.40.50.300:FF:000042">
    <property type="entry name" value="Maltose/maltodextrin ABC transporter, ATP-binding protein"/>
    <property type="match status" value="1"/>
</dbReference>
<keyword evidence="5 8" id="KW-0067">ATP-binding</keyword>
<evidence type="ECO:0000256" key="3">
    <source>
        <dbReference type="ARBA" id="ARBA00022475"/>
    </source>
</evidence>
<dbReference type="InterPro" id="IPR003439">
    <property type="entry name" value="ABC_transporter-like_ATP-bd"/>
</dbReference>
<dbReference type="SUPFAM" id="SSF50331">
    <property type="entry name" value="MOP-like"/>
    <property type="match status" value="1"/>
</dbReference>
<dbReference type="OrthoDB" id="394852at2"/>
<dbReference type="GO" id="GO:0015408">
    <property type="term" value="F:ABC-type ferric iron transporter activity"/>
    <property type="evidence" value="ECO:0007669"/>
    <property type="project" value="InterPro"/>
</dbReference>
<dbReference type="Pfam" id="PF00005">
    <property type="entry name" value="ABC_tran"/>
    <property type="match status" value="1"/>
</dbReference>
<dbReference type="PANTHER" id="PTHR43875">
    <property type="entry name" value="MALTODEXTRIN IMPORT ATP-BINDING PROTEIN MSMX"/>
    <property type="match status" value="1"/>
</dbReference>
<evidence type="ECO:0000259" key="7">
    <source>
        <dbReference type="PROSITE" id="PS50893"/>
    </source>
</evidence>
<dbReference type="GO" id="GO:0016887">
    <property type="term" value="F:ATP hydrolysis activity"/>
    <property type="evidence" value="ECO:0007669"/>
    <property type="project" value="InterPro"/>
</dbReference>
<keyword evidence="4" id="KW-0547">Nucleotide-binding</keyword>
<dbReference type="SUPFAM" id="SSF52540">
    <property type="entry name" value="P-loop containing nucleoside triphosphate hydrolases"/>
    <property type="match status" value="1"/>
</dbReference>
<reference evidence="8 9" key="1">
    <citation type="submission" date="2019-09" db="EMBL/GenBank/DDBJ databases">
        <title>Genome sequence of Roseospira marina, one of the more divergent members of the non-sulfur purple photosynthetic bacterial family, the Rhodospirillaceae.</title>
        <authorList>
            <person name="Meyer T."/>
            <person name="Kyndt J."/>
        </authorList>
    </citation>
    <scope>NUCLEOTIDE SEQUENCE [LARGE SCALE GENOMIC DNA]</scope>
    <source>
        <strain evidence="8 9">DSM 15113</strain>
    </source>
</reference>
<dbReference type="PROSITE" id="PS50893">
    <property type="entry name" value="ABC_TRANSPORTER_2"/>
    <property type="match status" value="1"/>
</dbReference>
<evidence type="ECO:0000313" key="8">
    <source>
        <dbReference type="EMBL" id="KAA5605217.1"/>
    </source>
</evidence>
<dbReference type="SMART" id="SM00382">
    <property type="entry name" value="AAA"/>
    <property type="match status" value="1"/>
</dbReference>
<comment type="similarity">
    <text evidence="1">Belongs to the ABC transporter superfamily.</text>
</comment>
<dbReference type="InterPro" id="IPR047641">
    <property type="entry name" value="ABC_transpr_MalK/UgpC-like"/>
</dbReference>
<comment type="caution">
    <text evidence="8">The sequence shown here is derived from an EMBL/GenBank/DDBJ whole genome shotgun (WGS) entry which is preliminary data.</text>
</comment>
<dbReference type="AlphaFoldDB" id="A0A5M6IB77"/>
<gene>
    <name evidence="8" type="ORF">F1188_11630</name>
</gene>
<keyword evidence="3" id="KW-1003">Cell membrane</keyword>
<dbReference type="Proteomes" id="UP000324065">
    <property type="component" value="Unassembled WGS sequence"/>
</dbReference>
<evidence type="ECO:0000256" key="5">
    <source>
        <dbReference type="ARBA" id="ARBA00022840"/>
    </source>
</evidence>
<evidence type="ECO:0000256" key="4">
    <source>
        <dbReference type="ARBA" id="ARBA00022741"/>
    </source>
</evidence>
<dbReference type="InterPro" id="IPR003593">
    <property type="entry name" value="AAA+_ATPase"/>
</dbReference>
<keyword evidence="6" id="KW-0472">Membrane</keyword>
<feature type="domain" description="ABC transporter" evidence="7">
    <location>
        <begin position="4"/>
        <end position="241"/>
    </location>
</feature>
<accession>A0A5M6IB77</accession>
<evidence type="ECO:0000256" key="1">
    <source>
        <dbReference type="ARBA" id="ARBA00005417"/>
    </source>
</evidence>
<organism evidence="8 9">
    <name type="scientific">Roseospira marina</name>
    <dbReference type="NCBI Taxonomy" id="140057"/>
    <lineage>
        <taxon>Bacteria</taxon>
        <taxon>Pseudomonadati</taxon>
        <taxon>Pseudomonadota</taxon>
        <taxon>Alphaproteobacteria</taxon>
        <taxon>Rhodospirillales</taxon>
        <taxon>Rhodospirillaceae</taxon>
        <taxon>Roseospira</taxon>
    </lineage>
</organism>
<evidence type="ECO:0000256" key="2">
    <source>
        <dbReference type="ARBA" id="ARBA00022448"/>
    </source>
</evidence>
<evidence type="ECO:0000256" key="6">
    <source>
        <dbReference type="ARBA" id="ARBA00023136"/>
    </source>
</evidence>
<sequence>MATITLSALRHSYEPDPSRDEDWALKRLDVAWQDGGAYALLGPSGCGKTTLLNIISGLVRPTEGRVLFDGRDVTDRPPDQRHIAQVFQFPVIYDTMTVRQNLAFPLRNRGVDAATIRDRVEEIAAMLELTDRLDRRAKGLTADGKQKISLGRGLVRDDVNVIMFDEPLTVIDPHLKWQLRSKLKELHQRVGRTMIYVTHDQTEALTFADQVVVMNMGQVVQVGTPVDLFERPRHTFVGHFIGSPGMNVLPCEGLDGRHALVGGHAVAVANPDPGAPARHMEVGVRPEFVAFAEPGEAGGLPVAVTRVRDAGRYRIADTRLNGTVPITVLVDEDTPIPAEDARLVFHPDHTRLYADGWMVGAQPGGAA</sequence>
<dbReference type="GO" id="GO:0005524">
    <property type="term" value="F:ATP binding"/>
    <property type="evidence" value="ECO:0007669"/>
    <property type="project" value="UniProtKB-KW"/>
</dbReference>
<dbReference type="RefSeq" id="WP_150062597.1">
    <property type="nucleotide sequence ID" value="NZ_JACHII010000008.1"/>
</dbReference>
<dbReference type="EMBL" id="VWPJ01000010">
    <property type="protein sequence ID" value="KAA5605217.1"/>
    <property type="molecule type" value="Genomic_DNA"/>
</dbReference>
<dbReference type="CDD" id="cd03259">
    <property type="entry name" value="ABC_Carb_Solutes_like"/>
    <property type="match status" value="1"/>
</dbReference>
<proteinExistence type="inferred from homology"/>
<dbReference type="Gene3D" id="3.40.50.300">
    <property type="entry name" value="P-loop containing nucleotide triphosphate hydrolases"/>
    <property type="match status" value="1"/>
</dbReference>
<name>A0A5M6IB77_9PROT</name>
<dbReference type="Gene3D" id="2.40.50.100">
    <property type="match status" value="1"/>
</dbReference>
<dbReference type="GO" id="GO:0055052">
    <property type="term" value="C:ATP-binding cassette (ABC) transporter complex, substrate-binding subunit-containing"/>
    <property type="evidence" value="ECO:0007669"/>
    <property type="project" value="TreeGrafter"/>
</dbReference>
<protein>
    <submittedName>
        <fullName evidence="8">ABC transporter ATP-binding protein</fullName>
    </submittedName>
</protein>
<keyword evidence="2" id="KW-0813">Transport</keyword>
<evidence type="ECO:0000313" key="9">
    <source>
        <dbReference type="Proteomes" id="UP000324065"/>
    </source>
</evidence>
<keyword evidence="9" id="KW-1185">Reference proteome</keyword>
<dbReference type="InterPro" id="IPR027417">
    <property type="entry name" value="P-loop_NTPase"/>
</dbReference>
<dbReference type="PANTHER" id="PTHR43875:SF14">
    <property type="entry name" value="ABC TRANSPORTER ATP-BINDING PROTEIN"/>
    <property type="match status" value="1"/>
</dbReference>
<dbReference type="InterPro" id="IPR008995">
    <property type="entry name" value="Mo/tungstate-bd_C_term_dom"/>
</dbReference>
<dbReference type="InterPro" id="IPR015853">
    <property type="entry name" value="ABC_transpr_FbpC"/>
</dbReference>